<feature type="domain" description="Prepilin type IV endopeptidase peptidase" evidence="3">
    <location>
        <begin position="12"/>
        <end position="113"/>
    </location>
</feature>
<evidence type="ECO:0000256" key="1">
    <source>
        <dbReference type="ARBA" id="ARBA00005801"/>
    </source>
</evidence>
<name>A0A0F6YFI4_9BACT</name>
<evidence type="ECO:0000259" key="3">
    <source>
        <dbReference type="Pfam" id="PF01478"/>
    </source>
</evidence>
<evidence type="ECO:0000256" key="2">
    <source>
        <dbReference type="SAM" id="Phobius"/>
    </source>
</evidence>
<dbReference type="STRING" id="927083.DB32_000875"/>
<dbReference type="GO" id="GO:0005886">
    <property type="term" value="C:plasma membrane"/>
    <property type="evidence" value="ECO:0007669"/>
    <property type="project" value="TreeGrafter"/>
</dbReference>
<dbReference type="Pfam" id="PF01478">
    <property type="entry name" value="Peptidase_A24"/>
    <property type="match status" value="1"/>
</dbReference>
<feature type="transmembrane region" description="Helical" evidence="2">
    <location>
        <begin position="84"/>
        <end position="114"/>
    </location>
</feature>
<keyword evidence="2" id="KW-1133">Transmembrane helix</keyword>
<dbReference type="AlphaFoldDB" id="A0A0F6YFI4"/>
<dbReference type="InterPro" id="IPR000045">
    <property type="entry name" value="Prepilin_IV_endopep_pep"/>
</dbReference>
<dbReference type="PANTHER" id="PTHR30487">
    <property type="entry name" value="TYPE 4 PREPILIN-LIKE PROTEINS LEADER PEPTIDE-PROCESSING ENZYME"/>
    <property type="match status" value="1"/>
</dbReference>
<keyword evidence="2" id="KW-0472">Membrane</keyword>
<protein>
    <submittedName>
        <fullName evidence="4">Type IV prepilin peptidase TadV/CpaA</fullName>
    </submittedName>
</protein>
<feature type="transmembrane region" description="Helical" evidence="2">
    <location>
        <begin position="29"/>
        <end position="47"/>
    </location>
</feature>
<dbReference type="GO" id="GO:0004190">
    <property type="term" value="F:aspartic-type endopeptidase activity"/>
    <property type="evidence" value="ECO:0007669"/>
    <property type="project" value="InterPro"/>
</dbReference>
<dbReference type="InterPro" id="IPR050882">
    <property type="entry name" value="Prepilin_peptidase/N-MTase"/>
</dbReference>
<evidence type="ECO:0000313" key="5">
    <source>
        <dbReference type="Proteomes" id="UP000034883"/>
    </source>
</evidence>
<comment type="similarity">
    <text evidence="1">Belongs to the peptidase A24 family.</text>
</comment>
<sequence length="168" mass="17089">MIAAGTVAAIAATAVAALGAWTDARTGRIPNAITLPALALALIAHLVSGGVDALLTAALGTLAAGLVPYLLFRKGAMGGGDVKLFAALGAMLGPSIGVEAQWWAFVVGMLYVLGRQAYEGTLGRMLTRTARVAVRAVVRSDEAHEDDARTSVRLGPAILCGLVLALIT</sequence>
<accession>A0A0F6YFI4</accession>
<reference evidence="4 5" key="1">
    <citation type="submission" date="2015-03" db="EMBL/GenBank/DDBJ databases">
        <title>Genome assembly of Sandaracinus amylolyticus DSM 53668.</title>
        <authorList>
            <person name="Sharma G."/>
            <person name="Subramanian S."/>
        </authorList>
    </citation>
    <scope>NUCLEOTIDE SEQUENCE [LARGE SCALE GENOMIC DNA]</scope>
    <source>
        <strain evidence="4 5">DSM 53668</strain>
    </source>
</reference>
<dbReference type="RefSeq" id="WP_053231153.1">
    <property type="nucleotide sequence ID" value="NZ_CP011125.1"/>
</dbReference>
<dbReference type="Gene3D" id="1.20.120.1220">
    <property type="match status" value="1"/>
</dbReference>
<dbReference type="GO" id="GO:0006465">
    <property type="term" value="P:signal peptide processing"/>
    <property type="evidence" value="ECO:0007669"/>
    <property type="project" value="TreeGrafter"/>
</dbReference>
<dbReference type="EMBL" id="CP011125">
    <property type="protein sequence ID" value="AKF03726.1"/>
    <property type="molecule type" value="Genomic_DNA"/>
</dbReference>
<gene>
    <name evidence="4" type="ORF">DB32_000875</name>
</gene>
<dbReference type="Proteomes" id="UP000034883">
    <property type="component" value="Chromosome"/>
</dbReference>
<keyword evidence="2" id="KW-0812">Transmembrane</keyword>
<feature type="transmembrane region" description="Helical" evidence="2">
    <location>
        <begin position="54"/>
        <end position="72"/>
    </location>
</feature>
<dbReference type="KEGG" id="samy:DB32_000875"/>
<proteinExistence type="inferred from homology"/>
<keyword evidence="5" id="KW-1185">Reference proteome</keyword>
<organism evidence="4 5">
    <name type="scientific">Sandaracinus amylolyticus</name>
    <dbReference type="NCBI Taxonomy" id="927083"/>
    <lineage>
        <taxon>Bacteria</taxon>
        <taxon>Pseudomonadati</taxon>
        <taxon>Myxococcota</taxon>
        <taxon>Polyangia</taxon>
        <taxon>Polyangiales</taxon>
        <taxon>Sandaracinaceae</taxon>
        <taxon>Sandaracinus</taxon>
    </lineage>
</organism>
<evidence type="ECO:0000313" key="4">
    <source>
        <dbReference type="EMBL" id="AKF03726.1"/>
    </source>
</evidence>
<dbReference type="PANTHER" id="PTHR30487:SF0">
    <property type="entry name" value="PREPILIN LEADER PEPTIDASE_N-METHYLTRANSFERASE-RELATED"/>
    <property type="match status" value="1"/>
</dbReference>